<organism evidence="1 2">
    <name type="scientific">Guyanagaster necrorhizus</name>
    <dbReference type="NCBI Taxonomy" id="856835"/>
    <lineage>
        <taxon>Eukaryota</taxon>
        <taxon>Fungi</taxon>
        <taxon>Dikarya</taxon>
        <taxon>Basidiomycota</taxon>
        <taxon>Agaricomycotina</taxon>
        <taxon>Agaricomycetes</taxon>
        <taxon>Agaricomycetidae</taxon>
        <taxon>Agaricales</taxon>
        <taxon>Marasmiineae</taxon>
        <taxon>Physalacriaceae</taxon>
        <taxon>Guyanagaster</taxon>
    </lineage>
</organism>
<sequence length="191" mass="21139">MSQDHPYGRSSPSRRLFQRPFVSLDDSELHILMGQAGKCTITSAIASDTDTSMYGFQSHSRHQFVAKPDQVHTTADSFLATYQHEHEIWMVLKHSDSASTFTVFDAADAGHSANELLQSSPTAQTVRIMKTHSKVTIPNTEKTAGAPVGLVLFFKVKPGKADAVRELIFSAIFSLRRRGRENSDLVRFGVS</sequence>
<gene>
    <name evidence="1" type="ORF">BT62DRAFT_993597</name>
</gene>
<dbReference type="RefSeq" id="XP_043040845.1">
    <property type="nucleotide sequence ID" value="XM_043190418.1"/>
</dbReference>
<dbReference type="OrthoDB" id="3227035at2759"/>
<accession>A0A9P7VVR1</accession>
<dbReference type="AlphaFoldDB" id="A0A9P7VVR1"/>
<name>A0A9P7VVR1_9AGAR</name>
<reference evidence="1" key="1">
    <citation type="submission" date="2020-11" db="EMBL/GenBank/DDBJ databases">
        <title>Adaptations for nitrogen fixation in a non-lichenized fungal sporocarp promotes dispersal by wood-feeding termites.</title>
        <authorList>
            <consortium name="DOE Joint Genome Institute"/>
            <person name="Koch R.A."/>
            <person name="Yoon G."/>
            <person name="Arayal U."/>
            <person name="Lail K."/>
            <person name="Amirebrahimi M."/>
            <person name="Labutti K."/>
            <person name="Lipzen A."/>
            <person name="Riley R."/>
            <person name="Barry K."/>
            <person name="Henrissat B."/>
            <person name="Grigoriev I.V."/>
            <person name="Herr J.R."/>
            <person name="Aime M.C."/>
        </authorList>
    </citation>
    <scope>NUCLEOTIDE SEQUENCE</scope>
    <source>
        <strain evidence="1">MCA 3950</strain>
    </source>
</reference>
<protein>
    <submittedName>
        <fullName evidence="1">Uncharacterized protein</fullName>
    </submittedName>
</protein>
<comment type="caution">
    <text evidence="1">The sequence shown here is derived from an EMBL/GenBank/DDBJ whole genome shotgun (WGS) entry which is preliminary data.</text>
</comment>
<keyword evidence="2" id="KW-1185">Reference proteome</keyword>
<dbReference type="Proteomes" id="UP000812287">
    <property type="component" value="Unassembled WGS sequence"/>
</dbReference>
<evidence type="ECO:0000313" key="1">
    <source>
        <dbReference type="EMBL" id="KAG7447345.1"/>
    </source>
</evidence>
<evidence type="ECO:0000313" key="2">
    <source>
        <dbReference type="Proteomes" id="UP000812287"/>
    </source>
</evidence>
<dbReference type="EMBL" id="MU250532">
    <property type="protein sequence ID" value="KAG7447345.1"/>
    <property type="molecule type" value="Genomic_DNA"/>
</dbReference>
<dbReference type="GeneID" id="66112715"/>
<proteinExistence type="predicted"/>